<protein>
    <submittedName>
        <fullName evidence="1">Uncharacterized protein</fullName>
    </submittedName>
</protein>
<keyword evidence="2" id="KW-1185">Reference proteome</keyword>
<gene>
    <name evidence="1" type="ORF">LTR37_012761</name>
</gene>
<name>A0ACC3MYH5_9PEZI</name>
<comment type="caution">
    <text evidence="1">The sequence shown here is derived from an EMBL/GenBank/DDBJ whole genome shotgun (WGS) entry which is preliminary data.</text>
</comment>
<proteinExistence type="predicted"/>
<organism evidence="1 2">
    <name type="scientific">Vermiconidia calcicola</name>
    <dbReference type="NCBI Taxonomy" id="1690605"/>
    <lineage>
        <taxon>Eukaryota</taxon>
        <taxon>Fungi</taxon>
        <taxon>Dikarya</taxon>
        <taxon>Ascomycota</taxon>
        <taxon>Pezizomycotina</taxon>
        <taxon>Dothideomycetes</taxon>
        <taxon>Dothideomycetidae</taxon>
        <taxon>Mycosphaerellales</taxon>
        <taxon>Extremaceae</taxon>
        <taxon>Vermiconidia</taxon>
    </lineage>
</organism>
<evidence type="ECO:0000313" key="1">
    <source>
        <dbReference type="EMBL" id="KAK3706383.1"/>
    </source>
</evidence>
<dbReference type="Proteomes" id="UP001281147">
    <property type="component" value="Unassembled WGS sequence"/>
</dbReference>
<sequence>MAFLDHAQIASANVYAIPMNKYGYDGQAGAAAITMRKGASADGPDQAEIDALRDLEHYLTVKAGLASYAVPRFVRVLVDEKEAPQREQIGISDSVGSEYVSSMLKKLKTSLREEAFSLPSHCRDRIYWIEKEGQGFVHLTSGAREHLLQGTAKL</sequence>
<dbReference type="EMBL" id="JAUTXU010000120">
    <property type="protein sequence ID" value="KAK3706383.1"/>
    <property type="molecule type" value="Genomic_DNA"/>
</dbReference>
<evidence type="ECO:0000313" key="2">
    <source>
        <dbReference type="Proteomes" id="UP001281147"/>
    </source>
</evidence>
<reference evidence="1" key="1">
    <citation type="submission" date="2023-07" db="EMBL/GenBank/DDBJ databases">
        <title>Black Yeasts Isolated from many extreme environments.</title>
        <authorList>
            <person name="Coleine C."/>
            <person name="Stajich J.E."/>
            <person name="Selbmann L."/>
        </authorList>
    </citation>
    <scope>NUCLEOTIDE SEQUENCE</scope>
    <source>
        <strain evidence="1">CCFEE 5714</strain>
    </source>
</reference>
<accession>A0ACC3MYH5</accession>